<keyword evidence="1 2" id="KW-0597">Phosphoprotein</keyword>
<reference evidence="5 6" key="1">
    <citation type="submission" date="2015-08" db="EMBL/GenBank/DDBJ databases">
        <authorList>
            <person name="Babu N.S."/>
            <person name="Beckwith C.J."/>
            <person name="Beseler K.G."/>
            <person name="Brison A."/>
            <person name="Carone J.V."/>
            <person name="Caskin T.P."/>
            <person name="Diamond M."/>
            <person name="Durham M.E."/>
            <person name="Foxe J.M."/>
            <person name="Go M."/>
            <person name="Henderson B.A."/>
            <person name="Jones I.B."/>
            <person name="McGettigan J.A."/>
            <person name="Micheletti S.J."/>
            <person name="Nasrallah M.E."/>
            <person name="Ortiz D."/>
            <person name="Piller C.R."/>
            <person name="Privatt S.R."/>
            <person name="Schneider S.L."/>
            <person name="Sharp S."/>
            <person name="Smith T.C."/>
            <person name="Stanton J.D."/>
            <person name="Ullery H.E."/>
            <person name="Wilson R.J."/>
            <person name="Serrano M.G."/>
            <person name="Buck G."/>
            <person name="Lee V."/>
            <person name="Wang Y."/>
            <person name="Carvalho R."/>
            <person name="Voegtly L."/>
            <person name="Shi R."/>
            <person name="Duckworth R."/>
            <person name="Johnson A."/>
            <person name="Loviza R."/>
            <person name="Walstead R."/>
            <person name="Shah Z."/>
            <person name="Kiflezghi M."/>
            <person name="Wade K."/>
            <person name="Ball S.L."/>
            <person name="Bradley K.W."/>
            <person name="Asai D.J."/>
            <person name="Bowman C.A."/>
            <person name="Russell D.A."/>
            <person name="Pope W.H."/>
            <person name="Jacobs-Sera D."/>
            <person name="Hendrix R.W."/>
            <person name="Hatfull G.F."/>
        </authorList>
    </citation>
    <scope>NUCLEOTIDE SEQUENCE [LARGE SCALE GENOMIC DNA]</scope>
    <source>
        <strain evidence="5 6">DSM 27648</strain>
    </source>
</reference>
<proteinExistence type="predicted"/>
<feature type="domain" description="Response regulatory" evidence="4">
    <location>
        <begin position="6"/>
        <end position="116"/>
    </location>
</feature>
<dbReference type="STRING" id="1391654.AKJ09_03382"/>
<feature type="modified residue" description="4-aspartylphosphate" evidence="2">
    <location>
        <position position="55"/>
    </location>
</feature>
<gene>
    <name evidence="5" type="ORF">AKJ09_03382</name>
</gene>
<dbReference type="RefSeq" id="WP_146647965.1">
    <property type="nucleotide sequence ID" value="NZ_CP012333.1"/>
</dbReference>
<dbReference type="SMART" id="SM00448">
    <property type="entry name" value="REC"/>
    <property type="match status" value="1"/>
</dbReference>
<dbReference type="PROSITE" id="PS50110">
    <property type="entry name" value="RESPONSE_REGULATORY"/>
    <property type="match status" value="1"/>
</dbReference>
<name>A0A0K1PT64_9BACT</name>
<dbReference type="InterPro" id="IPR011006">
    <property type="entry name" value="CheY-like_superfamily"/>
</dbReference>
<organism evidence="5 6">
    <name type="scientific">Labilithrix luteola</name>
    <dbReference type="NCBI Taxonomy" id="1391654"/>
    <lineage>
        <taxon>Bacteria</taxon>
        <taxon>Pseudomonadati</taxon>
        <taxon>Myxococcota</taxon>
        <taxon>Polyangia</taxon>
        <taxon>Polyangiales</taxon>
        <taxon>Labilitrichaceae</taxon>
        <taxon>Labilithrix</taxon>
    </lineage>
</organism>
<dbReference type="InterPro" id="IPR050595">
    <property type="entry name" value="Bact_response_regulator"/>
</dbReference>
<dbReference type="EMBL" id="CP012333">
    <property type="protein sequence ID" value="AKU96718.1"/>
    <property type="molecule type" value="Genomic_DNA"/>
</dbReference>
<evidence type="ECO:0000256" key="2">
    <source>
        <dbReference type="PROSITE-ProRule" id="PRU00169"/>
    </source>
</evidence>
<dbReference type="SUPFAM" id="SSF52172">
    <property type="entry name" value="CheY-like"/>
    <property type="match status" value="1"/>
</dbReference>
<dbReference type="KEGG" id="llu:AKJ09_03382"/>
<dbReference type="PANTHER" id="PTHR44591:SF23">
    <property type="entry name" value="CHEY SUBFAMILY"/>
    <property type="match status" value="1"/>
</dbReference>
<dbReference type="AlphaFoldDB" id="A0A0K1PT64"/>
<dbReference type="Gene3D" id="3.40.50.2300">
    <property type="match status" value="1"/>
</dbReference>
<dbReference type="OrthoDB" id="5295285at2"/>
<evidence type="ECO:0000313" key="6">
    <source>
        <dbReference type="Proteomes" id="UP000064967"/>
    </source>
</evidence>
<keyword evidence="6" id="KW-1185">Reference proteome</keyword>
<protein>
    <submittedName>
        <fullName evidence="5">Response regulator receiver protein</fullName>
    </submittedName>
</protein>
<dbReference type="PANTHER" id="PTHR44591">
    <property type="entry name" value="STRESS RESPONSE REGULATOR PROTEIN 1"/>
    <property type="match status" value="1"/>
</dbReference>
<sequence length="139" mass="15053">MFRTPRILVVEGDPSAAELLAHIFEVDDYDVSIVHDAPFALKVARSERPNAILLDLELPHHDGPAFLREIRRDATLHDVPVVAISSAPNLIALGASAVVSKPLDRANLQLLLRRVHRYAGPPGTGPDEPPRSHRGAAAS</sequence>
<dbReference type="Pfam" id="PF00072">
    <property type="entry name" value="Response_reg"/>
    <property type="match status" value="1"/>
</dbReference>
<accession>A0A0K1PT64</accession>
<feature type="region of interest" description="Disordered" evidence="3">
    <location>
        <begin position="118"/>
        <end position="139"/>
    </location>
</feature>
<dbReference type="InterPro" id="IPR001789">
    <property type="entry name" value="Sig_transdc_resp-reg_receiver"/>
</dbReference>
<evidence type="ECO:0000256" key="1">
    <source>
        <dbReference type="ARBA" id="ARBA00022553"/>
    </source>
</evidence>
<dbReference type="GO" id="GO:0000160">
    <property type="term" value="P:phosphorelay signal transduction system"/>
    <property type="evidence" value="ECO:0007669"/>
    <property type="project" value="InterPro"/>
</dbReference>
<evidence type="ECO:0000256" key="3">
    <source>
        <dbReference type="SAM" id="MobiDB-lite"/>
    </source>
</evidence>
<evidence type="ECO:0000259" key="4">
    <source>
        <dbReference type="PROSITE" id="PS50110"/>
    </source>
</evidence>
<dbReference type="CDD" id="cd00156">
    <property type="entry name" value="REC"/>
    <property type="match status" value="1"/>
</dbReference>
<evidence type="ECO:0000313" key="5">
    <source>
        <dbReference type="EMBL" id="AKU96718.1"/>
    </source>
</evidence>
<dbReference type="Proteomes" id="UP000064967">
    <property type="component" value="Chromosome"/>
</dbReference>